<organism evidence="2 3">
    <name type="scientific">Cyclotella atomus</name>
    <dbReference type="NCBI Taxonomy" id="382360"/>
    <lineage>
        <taxon>Eukaryota</taxon>
        <taxon>Sar</taxon>
        <taxon>Stramenopiles</taxon>
        <taxon>Ochrophyta</taxon>
        <taxon>Bacillariophyta</taxon>
        <taxon>Coscinodiscophyceae</taxon>
        <taxon>Thalassiosirophycidae</taxon>
        <taxon>Stephanodiscales</taxon>
        <taxon>Stephanodiscaceae</taxon>
        <taxon>Cyclotella</taxon>
    </lineage>
</organism>
<reference evidence="2 3" key="1">
    <citation type="submission" date="2024-10" db="EMBL/GenBank/DDBJ databases">
        <title>Updated reference genomes for cyclostephanoid diatoms.</title>
        <authorList>
            <person name="Roberts W.R."/>
            <person name="Alverson A.J."/>
        </authorList>
    </citation>
    <scope>NUCLEOTIDE SEQUENCE [LARGE SCALE GENOMIC DNA]</scope>
    <source>
        <strain evidence="2 3">AJA010-31</strain>
    </source>
</reference>
<proteinExistence type="predicted"/>
<accession>A0ABD3QGR7</accession>
<dbReference type="Proteomes" id="UP001530400">
    <property type="component" value="Unassembled WGS sequence"/>
</dbReference>
<protein>
    <recommendedName>
        <fullName evidence="4">Transmembrane protein 186</fullName>
    </recommendedName>
</protein>
<keyword evidence="1" id="KW-0472">Membrane</keyword>
<dbReference type="PANTHER" id="PTHR13281">
    <property type="entry name" value="TRANSMEMBRANE PROTEIN 70, MITOCHONDRIAL"/>
    <property type="match status" value="1"/>
</dbReference>
<name>A0ABD3QGR7_9STRA</name>
<keyword evidence="3" id="KW-1185">Reference proteome</keyword>
<feature type="transmembrane region" description="Helical" evidence="1">
    <location>
        <begin position="132"/>
        <end position="155"/>
    </location>
</feature>
<evidence type="ECO:0000313" key="3">
    <source>
        <dbReference type="Proteomes" id="UP001530400"/>
    </source>
</evidence>
<feature type="transmembrane region" description="Helical" evidence="1">
    <location>
        <begin position="104"/>
        <end position="126"/>
    </location>
</feature>
<evidence type="ECO:0000256" key="1">
    <source>
        <dbReference type="SAM" id="Phobius"/>
    </source>
</evidence>
<evidence type="ECO:0008006" key="4">
    <source>
        <dbReference type="Google" id="ProtNLM"/>
    </source>
</evidence>
<keyword evidence="1" id="KW-0812">Transmembrane</keyword>
<dbReference type="InterPro" id="IPR009724">
    <property type="entry name" value="TMEM70"/>
</dbReference>
<sequence>MSLRIIRAAFSPTGASAFRLRSGTLSTRSIRICLNRYTAFSSEITLRASNNCQYLPQRRQLSTGETKVNENKLKSDDDEPMKSIDPVLIYESPFASLTLKLKRVSLTSAAIGLVGLPILSVFYGAGDVPATGQLAVIVTAGVTAVGSTCLLGYCFTPYVHTMERLDNSQEGDGQQIRMITRDILARRVETIFNPDTDVTPPPGNNTRPFCNFMIHNKPYYIHPDLVQDYKVRVKLVGEGEKIVEEVKKKTDDDEFL</sequence>
<dbReference type="EMBL" id="JALLPJ020000180">
    <property type="protein sequence ID" value="KAL3799628.1"/>
    <property type="molecule type" value="Genomic_DNA"/>
</dbReference>
<dbReference type="AlphaFoldDB" id="A0ABD3QGR7"/>
<evidence type="ECO:0000313" key="2">
    <source>
        <dbReference type="EMBL" id="KAL3799628.1"/>
    </source>
</evidence>
<keyword evidence="1" id="KW-1133">Transmembrane helix</keyword>
<comment type="caution">
    <text evidence="2">The sequence shown here is derived from an EMBL/GenBank/DDBJ whole genome shotgun (WGS) entry which is preliminary data.</text>
</comment>
<gene>
    <name evidence="2" type="ORF">ACHAWO_008944</name>
</gene>
<dbReference type="PANTHER" id="PTHR13281:SF0">
    <property type="entry name" value="TRANSMEMBRANE PROTEIN 70, MITOCHONDRIAL"/>
    <property type="match status" value="1"/>
</dbReference>